<evidence type="ECO:0000256" key="1">
    <source>
        <dbReference type="ARBA" id="ARBA00008853"/>
    </source>
</evidence>
<name>A0A840Z1E3_9SPHN</name>
<organism evidence="5 6">
    <name type="scientific">Stakelama sediminis</name>
    <dbReference type="NCBI Taxonomy" id="463200"/>
    <lineage>
        <taxon>Bacteria</taxon>
        <taxon>Pseudomonadati</taxon>
        <taxon>Pseudomonadota</taxon>
        <taxon>Alphaproteobacteria</taxon>
        <taxon>Sphingomonadales</taxon>
        <taxon>Sphingomonadaceae</taxon>
        <taxon>Stakelama</taxon>
    </lineage>
</organism>
<dbReference type="SUPFAM" id="SSF63829">
    <property type="entry name" value="Calcium-dependent phosphotriesterase"/>
    <property type="match status" value="1"/>
</dbReference>
<dbReference type="InterPro" id="IPR013658">
    <property type="entry name" value="SGL"/>
</dbReference>
<sequence>MTGRAHSICDVGATLGEGPIWVARESALYFVDIKAPRVYRYDPATAKLEHWDAPGQVGWIVPIAGGGFLTGVQDGLYRFDSASGAFEKLCDAEPEKPGNRMNDAAVDPAGRLWFGSMDDSEESATGHLYSFTNGVIRDSGADPVIITNGPAIAPDGKTLYAVDTADRRVDAYTITAEGTLTEKRPFLVLDDSVQGHPDGAICDSEGGIWLGFFGGAAVRRYASDGQCTQTVEFPASNVTKIALGGPDGRDAYATTARKGLSKEQLAEQPEAGNLFTFRVNVPGISGTELKLDK</sequence>
<comment type="cofactor">
    <cofactor evidence="3">
        <name>Zn(2+)</name>
        <dbReference type="ChEBI" id="CHEBI:29105"/>
    </cofactor>
    <text evidence="3">Binds 1 divalent metal cation per subunit.</text>
</comment>
<dbReference type="Gene3D" id="2.120.10.30">
    <property type="entry name" value="TolB, C-terminal domain"/>
    <property type="match status" value="1"/>
</dbReference>
<dbReference type="InterPro" id="IPR011042">
    <property type="entry name" value="6-blade_b-propeller_TolB-like"/>
</dbReference>
<reference evidence="5 6" key="1">
    <citation type="submission" date="2020-08" db="EMBL/GenBank/DDBJ databases">
        <title>Genomic Encyclopedia of Type Strains, Phase IV (KMG-IV): sequencing the most valuable type-strain genomes for metagenomic binning, comparative biology and taxonomic classification.</title>
        <authorList>
            <person name="Goeker M."/>
        </authorList>
    </citation>
    <scope>NUCLEOTIDE SEQUENCE [LARGE SCALE GENOMIC DNA]</scope>
    <source>
        <strain evidence="5 6">DSM 27203</strain>
    </source>
</reference>
<evidence type="ECO:0000259" key="4">
    <source>
        <dbReference type="Pfam" id="PF08450"/>
    </source>
</evidence>
<dbReference type="GO" id="GO:0004341">
    <property type="term" value="F:gluconolactonase activity"/>
    <property type="evidence" value="ECO:0007669"/>
    <property type="project" value="TreeGrafter"/>
</dbReference>
<dbReference type="RefSeq" id="WP_184004826.1">
    <property type="nucleotide sequence ID" value="NZ_BAABIF010000030.1"/>
</dbReference>
<evidence type="ECO:0000256" key="3">
    <source>
        <dbReference type="PIRSR" id="PIRSR605511-2"/>
    </source>
</evidence>
<accession>A0A840Z1E3</accession>
<evidence type="ECO:0000313" key="6">
    <source>
        <dbReference type="Proteomes" id="UP000554342"/>
    </source>
</evidence>
<protein>
    <submittedName>
        <fullName evidence="5">Sugar lactone lactonase YvrE</fullName>
    </submittedName>
</protein>
<feature type="binding site" evidence="3">
    <location>
        <position position="148"/>
    </location>
    <ligand>
        <name>a divalent metal cation</name>
        <dbReference type="ChEBI" id="CHEBI:60240"/>
    </ligand>
</feature>
<dbReference type="AlphaFoldDB" id="A0A840Z1E3"/>
<feature type="binding site" evidence="3">
    <location>
        <position position="17"/>
    </location>
    <ligand>
        <name>a divalent metal cation</name>
        <dbReference type="ChEBI" id="CHEBI:60240"/>
    </ligand>
</feature>
<evidence type="ECO:0000313" key="5">
    <source>
        <dbReference type="EMBL" id="MBB5719713.1"/>
    </source>
</evidence>
<gene>
    <name evidence="5" type="ORF">FHR23_002661</name>
</gene>
<comment type="similarity">
    <text evidence="1">Belongs to the SMP-30/CGR1 family.</text>
</comment>
<dbReference type="EMBL" id="JACIJI010000005">
    <property type="protein sequence ID" value="MBB5719713.1"/>
    <property type="molecule type" value="Genomic_DNA"/>
</dbReference>
<keyword evidence="6" id="KW-1185">Reference proteome</keyword>
<keyword evidence="3" id="KW-0862">Zinc</keyword>
<dbReference type="GO" id="GO:0019853">
    <property type="term" value="P:L-ascorbic acid biosynthetic process"/>
    <property type="evidence" value="ECO:0007669"/>
    <property type="project" value="TreeGrafter"/>
</dbReference>
<dbReference type="InterPro" id="IPR005511">
    <property type="entry name" value="SMP-30"/>
</dbReference>
<dbReference type="Pfam" id="PF08450">
    <property type="entry name" value="SGL"/>
    <property type="match status" value="1"/>
</dbReference>
<proteinExistence type="inferred from homology"/>
<dbReference type="PRINTS" id="PR01790">
    <property type="entry name" value="SMP30FAMILY"/>
</dbReference>
<dbReference type="Proteomes" id="UP000554342">
    <property type="component" value="Unassembled WGS sequence"/>
</dbReference>
<feature type="active site" description="Proton donor/acceptor" evidence="2">
    <location>
        <position position="198"/>
    </location>
</feature>
<dbReference type="GO" id="GO:0005509">
    <property type="term" value="F:calcium ion binding"/>
    <property type="evidence" value="ECO:0007669"/>
    <property type="project" value="TreeGrafter"/>
</dbReference>
<comment type="caution">
    <text evidence="5">The sequence shown here is derived from an EMBL/GenBank/DDBJ whole genome shotgun (WGS) entry which is preliminary data.</text>
</comment>
<feature type="binding site" evidence="3">
    <location>
        <position position="100"/>
    </location>
    <ligand>
        <name>substrate</name>
    </ligand>
</feature>
<feature type="binding site" evidence="3">
    <location>
        <position position="102"/>
    </location>
    <ligand>
        <name>substrate</name>
    </ligand>
</feature>
<feature type="domain" description="SMP-30/Gluconolactonase/LRE-like region" evidence="4">
    <location>
        <begin position="15"/>
        <end position="257"/>
    </location>
</feature>
<dbReference type="PANTHER" id="PTHR10907">
    <property type="entry name" value="REGUCALCIN"/>
    <property type="match status" value="1"/>
</dbReference>
<feature type="binding site" evidence="3">
    <location>
        <position position="198"/>
    </location>
    <ligand>
        <name>a divalent metal cation</name>
        <dbReference type="ChEBI" id="CHEBI:60240"/>
    </ligand>
</feature>
<keyword evidence="3" id="KW-0479">Metal-binding</keyword>
<evidence type="ECO:0000256" key="2">
    <source>
        <dbReference type="PIRSR" id="PIRSR605511-1"/>
    </source>
</evidence>
<dbReference type="PANTHER" id="PTHR10907:SF47">
    <property type="entry name" value="REGUCALCIN"/>
    <property type="match status" value="1"/>
</dbReference>